<dbReference type="InterPro" id="IPR055445">
    <property type="entry name" value="ARM_ARMC5"/>
</dbReference>
<dbReference type="EMBL" id="QKKF02031305">
    <property type="protein sequence ID" value="RZF34503.1"/>
    <property type="molecule type" value="Genomic_DNA"/>
</dbReference>
<dbReference type="Gene3D" id="3.30.710.10">
    <property type="entry name" value="Potassium Channel Kv1.1, Chain A"/>
    <property type="match status" value="1"/>
</dbReference>
<feature type="compositionally biased region" description="Polar residues" evidence="1">
    <location>
        <begin position="426"/>
        <end position="447"/>
    </location>
</feature>
<feature type="compositionally biased region" description="Basic and acidic residues" evidence="1">
    <location>
        <begin position="491"/>
        <end position="500"/>
    </location>
</feature>
<accession>A0A482WLY3</accession>
<evidence type="ECO:0000256" key="1">
    <source>
        <dbReference type="SAM" id="MobiDB-lite"/>
    </source>
</evidence>
<feature type="region of interest" description="Disordered" evidence="1">
    <location>
        <begin position="484"/>
        <end position="509"/>
    </location>
</feature>
<dbReference type="InterPro" id="IPR000210">
    <property type="entry name" value="BTB/POZ_dom"/>
</dbReference>
<comment type="caution">
    <text evidence="3">The sequence shown here is derived from an EMBL/GenBank/DDBJ whole genome shotgun (WGS) entry which is preliminary data.</text>
</comment>
<keyword evidence="4" id="KW-1185">Reference proteome</keyword>
<feature type="compositionally biased region" description="Basic and acidic residues" evidence="1">
    <location>
        <begin position="412"/>
        <end position="425"/>
    </location>
</feature>
<protein>
    <recommendedName>
        <fullName evidence="2">BTB domain-containing protein</fullName>
    </recommendedName>
</protein>
<dbReference type="AlphaFoldDB" id="A0A482WLY3"/>
<dbReference type="InterPro" id="IPR011989">
    <property type="entry name" value="ARM-like"/>
</dbReference>
<feature type="domain" description="BTB" evidence="2">
    <location>
        <begin position="727"/>
        <end position="786"/>
    </location>
</feature>
<dbReference type="CDD" id="cd18186">
    <property type="entry name" value="BTB_POZ_ZBTB_KLHL-like"/>
    <property type="match status" value="1"/>
</dbReference>
<dbReference type="SUPFAM" id="SSF54695">
    <property type="entry name" value="POZ domain"/>
    <property type="match status" value="1"/>
</dbReference>
<feature type="region of interest" description="Disordered" evidence="1">
    <location>
        <begin position="409"/>
        <end position="467"/>
    </location>
</feature>
<dbReference type="OrthoDB" id="6086604at2759"/>
<dbReference type="InterPro" id="IPR016024">
    <property type="entry name" value="ARM-type_fold"/>
</dbReference>
<dbReference type="SUPFAM" id="SSF48371">
    <property type="entry name" value="ARM repeat"/>
    <property type="match status" value="1"/>
</dbReference>
<dbReference type="PANTHER" id="PTHR23312:SF8">
    <property type="entry name" value="ARMADILLO REPEAT-CONTAINING PROTEIN 5"/>
    <property type="match status" value="1"/>
</dbReference>
<feature type="region of interest" description="Disordered" evidence="1">
    <location>
        <begin position="1"/>
        <end position="20"/>
    </location>
</feature>
<dbReference type="PANTHER" id="PTHR23312">
    <property type="entry name" value="ARMC5 ARMADILLO REPEAT-CONTAINING -RELATED"/>
    <property type="match status" value="1"/>
</dbReference>
<dbReference type="Pfam" id="PF24768">
    <property type="entry name" value="ARM_ARMC5"/>
    <property type="match status" value="1"/>
</dbReference>
<evidence type="ECO:0000313" key="4">
    <source>
        <dbReference type="Proteomes" id="UP000291343"/>
    </source>
</evidence>
<dbReference type="GO" id="GO:0009653">
    <property type="term" value="P:anatomical structure morphogenesis"/>
    <property type="evidence" value="ECO:0007669"/>
    <property type="project" value="TreeGrafter"/>
</dbReference>
<reference evidence="3 4" key="1">
    <citation type="journal article" date="2017" name="Gigascience">
        <title>Genome sequence of the small brown planthopper, Laodelphax striatellus.</title>
        <authorList>
            <person name="Zhu J."/>
            <person name="Jiang F."/>
            <person name="Wang X."/>
            <person name="Yang P."/>
            <person name="Bao Y."/>
            <person name="Zhao W."/>
            <person name="Wang W."/>
            <person name="Lu H."/>
            <person name="Wang Q."/>
            <person name="Cui N."/>
            <person name="Li J."/>
            <person name="Chen X."/>
            <person name="Luo L."/>
            <person name="Yu J."/>
            <person name="Kang L."/>
            <person name="Cui F."/>
        </authorList>
    </citation>
    <scope>NUCLEOTIDE SEQUENCE [LARGE SCALE GENOMIC DNA]</scope>
    <source>
        <strain evidence="3">Lst14</strain>
    </source>
</reference>
<dbReference type="Gene3D" id="1.25.10.10">
    <property type="entry name" value="Leucine-rich Repeat Variant"/>
    <property type="match status" value="1"/>
</dbReference>
<feature type="compositionally biased region" description="Polar residues" evidence="1">
    <location>
        <begin position="1"/>
        <end position="11"/>
    </location>
</feature>
<dbReference type="InParanoid" id="A0A482WLY3"/>
<proteinExistence type="predicted"/>
<dbReference type="PROSITE" id="PS50097">
    <property type="entry name" value="BTB"/>
    <property type="match status" value="1"/>
</dbReference>
<dbReference type="InterPro" id="IPR011333">
    <property type="entry name" value="SKP1/BTB/POZ_sf"/>
</dbReference>
<dbReference type="Proteomes" id="UP000291343">
    <property type="component" value="Unassembled WGS sequence"/>
</dbReference>
<dbReference type="SMART" id="SM00225">
    <property type="entry name" value="BTB"/>
    <property type="match status" value="1"/>
</dbReference>
<dbReference type="STRING" id="195883.A0A482WLY3"/>
<name>A0A482WLY3_LAOST</name>
<dbReference type="GO" id="GO:0005829">
    <property type="term" value="C:cytosol"/>
    <property type="evidence" value="ECO:0007669"/>
    <property type="project" value="TreeGrafter"/>
</dbReference>
<organism evidence="3 4">
    <name type="scientific">Laodelphax striatellus</name>
    <name type="common">Small brown planthopper</name>
    <name type="synonym">Delphax striatella</name>
    <dbReference type="NCBI Taxonomy" id="195883"/>
    <lineage>
        <taxon>Eukaryota</taxon>
        <taxon>Metazoa</taxon>
        <taxon>Ecdysozoa</taxon>
        <taxon>Arthropoda</taxon>
        <taxon>Hexapoda</taxon>
        <taxon>Insecta</taxon>
        <taxon>Pterygota</taxon>
        <taxon>Neoptera</taxon>
        <taxon>Paraneoptera</taxon>
        <taxon>Hemiptera</taxon>
        <taxon>Auchenorrhyncha</taxon>
        <taxon>Fulgoroidea</taxon>
        <taxon>Delphacidae</taxon>
        <taxon>Criomorphinae</taxon>
        <taxon>Laodelphax</taxon>
    </lineage>
</organism>
<gene>
    <name evidence="3" type="ORF">LSTR_LSTR011745</name>
</gene>
<sequence>MANDGKSSQKVGNGLKDKSSDGEVLNMKRFIKLVKSLNTISKTGAEKALKQIRDDILKHSACIKYLCDNKLFKSITKFLDFPNEKVLNLSISILATCCVNEESRIQVKECKAVPQMASVLNNISQDGVQNRTCRLVANLAQSKEIVQDLHKHKVVESIVKILSSNSSSGTQQSGIRALRVLYESLPHKDWTTRESMLLRGVPQVVGEALKTQNKDLIQCALRALQSFTTDNRGARQCVQQFPPAFYPILVPHFHNSVACQVAINLAGHRVGLINLNECYALKTVINIFAVSVFPTYLSDLASASCSSEASSPSSPYPIISDSRHVYLLSVLMCKLCDEVTGRTQLLHLENGSSVFLHLLRKEKNHAIKKQLFNVLGQFALEPATLKCLASYGLVNILVDKLERYTISHAKPHGREEAPSCDRDQFDSPQVSPQLSPHYSDSSPSRTSPGHAFCASPTASSDRSGSPRFAYSPVCSSSGIDSDADAAAADEPLQRDAEKGPDNSMQTTEMEREDELVIDVLLKLTCAQGKLDDLVSTRTLDTILNYKRLVNQQTFCRLITALMKIVSEKNYYSQLLDCSFVLKMCRAWYRPEHSTGSCNRCEKLSFVGERVLVSCSVLAETGLGEGEMAHRLLKGSDSVKFQIALTVPLVVRETDLLRRLLYKYRAYQIMTAPLYECESLRHRCDEAVLEDIAFSIKELFKTLRFTNPQVQSSKVCKGCDILGLRHASSVTFQLDDGSLVPACKKVLTDNSPVFEAMFRGGFRESEETQVQIHDVSASCLQHFVRLVDVYCECTLPTNVTTLLELAGVADRFLVAGLSDKAIAHLMNSRLDYRSCREVYQWAITSNLPPALQVSQDVIKYIFSADLSRSELSQAVASMILKEDHCKDAFLKDVELMIRDAIMNANNVNRSKYLANNLLMIY</sequence>
<dbReference type="FunCoup" id="A0A482WLY3">
    <property type="interactions" value="241"/>
</dbReference>
<evidence type="ECO:0000259" key="2">
    <source>
        <dbReference type="PROSITE" id="PS50097"/>
    </source>
</evidence>
<dbReference type="Pfam" id="PF00651">
    <property type="entry name" value="BTB"/>
    <property type="match status" value="1"/>
</dbReference>
<evidence type="ECO:0000313" key="3">
    <source>
        <dbReference type="EMBL" id="RZF34503.1"/>
    </source>
</evidence>